<dbReference type="Proteomes" id="UP000620124">
    <property type="component" value="Unassembled WGS sequence"/>
</dbReference>
<proteinExistence type="predicted"/>
<dbReference type="OrthoDB" id="2788229at2759"/>
<evidence type="ECO:0008006" key="3">
    <source>
        <dbReference type="Google" id="ProtNLM"/>
    </source>
</evidence>
<evidence type="ECO:0000313" key="2">
    <source>
        <dbReference type="Proteomes" id="UP000620124"/>
    </source>
</evidence>
<dbReference type="EMBL" id="JACAZI010000021">
    <property type="protein sequence ID" value="KAF7338596.1"/>
    <property type="molecule type" value="Genomic_DNA"/>
</dbReference>
<dbReference type="SUPFAM" id="SSF52047">
    <property type="entry name" value="RNI-like"/>
    <property type="match status" value="1"/>
</dbReference>
<name>A0A8H6XDL5_9AGAR</name>
<dbReference type="SUPFAM" id="SSF81383">
    <property type="entry name" value="F-box domain"/>
    <property type="match status" value="1"/>
</dbReference>
<organism evidence="1 2">
    <name type="scientific">Mycena venus</name>
    <dbReference type="NCBI Taxonomy" id="2733690"/>
    <lineage>
        <taxon>Eukaryota</taxon>
        <taxon>Fungi</taxon>
        <taxon>Dikarya</taxon>
        <taxon>Basidiomycota</taxon>
        <taxon>Agaricomycotina</taxon>
        <taxon>Agaricomycetes</taxon>
        <taxon>Agaricomycetidae</taxon>
        <taxon>Agaricales</taxon>
        <taxon>Marasmiineae</taxon>
        <taxon>Mycenaceae</taxon>
        <taxon>Mycena</taxon>
    </lineage>
</organism>
<evidence type="ECO:0000313" key="1">
    <source>
        <dbReference type="EMBL" id="KAF7338596.1"/>
    </source>
</evidence>
<dbReference type="InterPro" id="IPR032675">
    <property type="entry name" value="LRR_dom_sf"/>
</dbReference>
<reference evidence="1" key="1">
    <citation type="submission" date="2020-05" db="EMBL/GenBank/DDBJ databases">
        <title>Mycena genomes resolve the evolution of fungal bioluminescence.</title>
        <authorList>
            <person name="Tsai I.J."/>
        </authorList>
    </citation>
    <scope>NUCLEOTIDE SEQUENCE</scope>
    <source>
        <strain evidence="1">CCC161011</strain>
    </source>
</reference>
<comment type="caution">
    <text evidence="1">The sequence shown here is derived from an EMBL/GenBank/DDBJ whole genome shotgun (WGS) entry which is preliminary data.</text>
</comment>
<protein>
    <recommendedName>
        <fullName evidence="3">F-box domain-containing protein</fullName>
    </recommendedName>
</protein>
<keyword evidence="2" id="KW-1185">Reference proteome</keyword>
<dbReference type="Gene3D" id="3.80.10.10">
    <property type="entry name" value="Ribonuclease Inhibitor"/>
    <property type="match status" value="1"/>
</dbReference>
<accession>A0A8H6XDL5</accession>
<dbReference type="InterPro" id="IPR036047">
    <property type="entry name" value="F-box-like_dom_sf"/>
</dbReference>
<sequence length="361" mass="41303">MPIILPQELIEEILKHLCNDFETLEACSLVCRAWVSCSRAYLFQTFTLVPDNILRARDLLRSPNCTLIPHVHSINARRNYYHDRDELFDGIAADLRRLTAVRTLDLSLASWSLIAAHAVRANAFFRTGLIAAFPNVTRLVIACDFVNQQPVPLIDMLCLFPSLEEVYIRQMDGILSRHSRDSVPPRGLHRLELCKNSPGPILAWLSTFSHLPNVHSIVLPVLQSHDIQSVREALRQLGSNLLHLDITLPYFHPSHVVDFSLHSNLRSLTIRDSWVESDDFERYTIPLIKSLAAPMLEYLSLDLDLSEFRTFKWAALDAFLCSPRFPRLRVVSLNWTGSSRDWQFMREALPLLETSGILKMV</sequence>
<gene>
    <name evidence="1" type="ORF">MVEN_02085900</name>
</gene>
<dbReference type="AlphaFoldDB" id="A0A8H6XDL5"/>
<dbReference type="Gene3D" id="1.20.1280.50">
    <property type="match status" value="1"/>
</dbReference>